<keyword evidence="1" id="KW-0175">Coiled coil</keyword>
<dbReference type="OrthoDB" id="7871683at2"/>
<protein>
    <submittedName>
        <fullName evidence="2">Uncharacterized protein</fullName>
    </submittedName>
</protein>
<evidence type="ECO:0000256" key="1">
    <source>
        <dbReference type="SAM" id="Coils"/>
    </source>
</evidence>
<evidence type="ECO:0000313" key="3">
    <source>
        <dbReference type="Proteomes" id="UP000439113"/>
    </source>
</evidence>
<sequence length="155" mass="17570">MSDKPTAVPDAEDDLLMSVDELKHYVAEVEMAKAKQSLAAYNKAHEKQQELLAKLRSDAPIDDATFRAFLMRLKTVASTGANRMMIGRFPSELCTDHGRAINQAEANWPDTLQGRARRAYEVWREKLKPLGYKMEVIIVDWPQGMPGDVGMYLTW</sequence>
<reference evidence="2 3" key="1">
    <citation type="submission" date="2019-11" db="EMBL/GenBank/DDBJ databases">
        <title>Whole-genome sequence of a Rhodoblastus acidophilus DSM 142.</title>
        <authorList>
            <person name="Kyndt J.A."/>
            <person name="Meyer T.E."/>
        </authorList>
    </citation>
    <scope>NUCLEOTIDE SEQUENCE [LARGE SCALE GENOMIC DNA]</scope>
    <source>
        <strain evidence="2 3">DSM 142</strain>
    </source>
</reference>
<dbReference type="AlphaFoldDB" id="A0A6N8DRQ8"/>
<evidence type="ECO:0000313" key="2">
    <source>
        <dbReference type="EMBL" id="MTV33139.1"/>
    </source>
</evidence>
<dbReference type="Proteomes" id="UP000439113">
    <property type="component" value="Unassembled WGS sequence"/>
</dbReference>
<organism evidence="2 3">
    <name type="scientific">Rhodoblastus acidophilus</name>
    <name type="common">Rhodopseudomonas acidophila</name>
    <dbReference type="NCBI Taxonomy" id="1074"/>
    <lineage>
        <taxon>Bacteria</taxon>
        <taxon>Pseudomonadati</taxon>
        <taxon>Pseudomonadota</taxon>
        <taxon>Alphaproteobacteria</taxon>
        <taxon>Hyphomicrobiales</taxon>
        <taxon>Rhodoblastaceae</taxon>
        <taxon>Rhodoblastus</taxon>
    </lineage>
</organism>
<name>A0A6N8DRQ8_RHOAC</name>
<gene>
    <name evidence="2" type="ORF">GJ654_19330</name>
</gene>
<comment type="caution">
    <text evidence="2">The sequence shown here is derived from an EMBL/GenBank/DDBJ whole genome shotgun (WGS) entry which is preliminary data.</text>
</comment>
<dbReference type="EMBL" id="WNKS01000027">
    <property type="protein sequence ID" value="MTV33139.1"/>
    <property type="molecule type" value="Genomic_DNA"/>
</dbReference>
<dbReference type="RefSeq" id="WP_155447820.1">
    <property type="nucleotide sequence ID" value="NZ_JAOQNR010000025.1"/>
</dbReference>
<feature type="coiled-coil region" evidence="1">
    <location>
        <begin position="31"/>
        <end position="58"/>
    </location>
</feature>
<accession>A0A6N8DRQ8</accession>
<proteinExistence type="predicted"/>